<sequence length="65" mass="7246">MTVKTLHHDTHGDTIAIYRGETSNLVFIDGLFDDSDVAFRGIYRAQDARAIAKRLNDPADIIEGK</sequence>
<name>A0A6M5CCV4_9CAUD</name>
<reference evidence="1" key="1">
    <citation type="submission" date="2020-04" db="EMBL/GenBank/DDBJ databases">
        <authorList>
            <person name="Kumar P."/>
            <person name="Meghvansi M.K."/>
            <person name="Kamboj D.V."/>
        </authorList>
    </citation>
    <scope>NUCLEOTIDE SEQUENCE [LARGE SCALE GENOMIC DNA]</scope>
</reference>
<accession>A0A6M5CCV4</accession>
<gene>
    <name evidence="1" type="ORF">2019VC1_41</name>
</gene>
<evidence type="ECO:0000313" key="1">
    <source>
        <dbReference type="EMBL" id="QJT70646.1"/>
    </source>
</evidence>
<dbReference type="EMBL" id="MT360682">
    <property type="protein sequence ID" value="QJT70646.1"/>
    <property type="molecule type" value="Genomic_DNA"/>
</dbReference>
<protein>
    <submittedName>
        <fullName evidence="1">Uncharacterized protein</fullName>
    </submittedName>
</protein>
<proteinExistence type="predicted"/>
<organism evidence="1">
    <name type="scientific">Vibrio phage Vc1</name>
    <dbReference type="NCBI Taxonomy" id="1480731"/>
    <lineage>
        <taxon>Viruses</taxon>
        <taxon>Duplodnaviria</taxon>
        <taxon>Heunggongvirae</taxon>
        <taxon>Uroviricota</taxon>
        <taxon>Caudoviricetes</taxon>
        <taxon>Drexlerviridae</taxon>
        <taxon>Jhansiroadvirus</taxon>
        <taxon>Jhansiroadvirus gwaliVC1</taxon>
    </lineage>
</organism>